<dbReference type="Gene3D" id="3.40.50.300">
    <property type="entry name" value="P-loop containing nucleotide triphosphate hydrolases"/>
    <property type="match status" value="1"/>
</dbReference>
<dbReference type="InterPro" id="IPR051055">
    <property type="entry name" value="PIF1_helicase"/>
</dbReference>
<evidence type="ECO:0000256" key="1">
    <source>
        <dbReference type="RuleBase" id="RU363044"/>
    </source>
</evidence>
<keyword evidence="1" id="KW-0227">DNA damage</keyword>
<dbReference type="EC" id="5.6.2.3" evidence="1"/>
<dbReference type="InterPro" id="IPR027417">
    <property type="entry name" value="P-loop_NTPase"/>
</dbReference>
<organism evidence="6 7">
    <name type="scientific">Plectus sambesii</name>
    <dbReference type="NCBI Taxonomy" id="2011161"/>
    <lineage>
        <taxon>Eukaryota</taxon>
        <taxon>Metazoa</taxon>
        <taxon>Ecdysozoa</taxon>
        <taxon>Nematoda</taxon>
        <taxon>Chromadorea</taxon>
        <taxon>Plectida</taxon>
        <taxon>Plectina</taxon>
        <taxon>Plectoidea</taxon>
        <taxon>Plectidae</taxon>
        <taxon>Plectus</taxon>
    </lineage>
</organism>
<keyword evidence="1" id="KW-0067">ATP-binding</keyword>
<dbReference type="GO" id="GO:0005524">
    <property type="term" value="F:ATP binding"/>
    <property type="evidence" value="ECO:0007669"/>
    <property type="project" value="UniProtKB-KW"/>
</dbReference>
<proteinExistence type="inferred from homology"/>
<keyword evidence="1" id="KW-0234">DNA repair</keyword>
<feature type="compositionally biased region" description="Basic residues" evidence="2">
    <location>
        <begin position="134"/>
        <end position="145"/>
    </location>
</feature>
<feature type="compositionally biased region" description="Basic and acidic residues" evidence="2">
    <location>
        <begin position="200"/>
        <end position="211"/>
    </location>
</feature>
<dbReference type="Pfam" id="PF05970">
    <property type="entry name" value="PIF1"/>
    <property type="match status" value="1"/>
</dbReference>
<name>A0A914W6I5_9BILA</name>
<keyword evidence="1" id="KW-0347">Helicase</keyword>
<dbReference type="PANTHER" id="PTHR47642">
    <property type="entry name" value="ATP-DEPENDENT DNA HELICASE"/>
    <property type="match status" value="1"/>
</dbReference>
<evidence type="ECO:0000313" key="6">
    <source>
        <dbReference type="Proteomes" id="UP000887566"/>
    </source>
</evidence>
<comment type="similarity">
    <text evidence="1">Belongs to the helicase family.</text>
</comment>
<feature type="compositionally biased region" description="Basic and acidic residues" evidence="2">
    <location>
        <begin position="93"/>
        <end position="107"/>
    </location>
</feature>
<reference evidence="7" key="1">
    <citation type="submission" date="2022-11" db="UniProtKB">
        <authorList>
            <consortium name="WormBaseParasite"/>
        </authorList>
    </citation>
    <scope>IDENTIFICATION</scope>
</reference>
<protein>
    <recommendedName>
        <fullName evidence="1">ATP-dependent DNA helicase</fullName>
        <ecNumber evidence="1">5.6.2.3</ecNumber>
    </recommendedName>
</protein>
<comment type="catalytic activity">
    <reaction evidence="1">
        <text>ATP + H2O = ADP + phosphate + H(+)</text>
        <dbReference type="Rhea" id="RHEA:13065"/>
        <dbReference type="ChEBI" id="CHEBI:15377"/>
        <dbReference type="ChEBI" id="CHEBI:15378"/>
        <dbReference type="ChEBI" id="CHEBI:30616"/>
        <dbReference type="ChEBI" id="CHEBI:43474"/>
        <dbReference type="ChEBI" id="CHEBI:456216"/>
        <dbReference type="EC" id="5.6.2.3"/>
    </reaction>
</comment>
<dbReference type="InterPro" id="IPR025476">
    <property type="entry name" value="Helitron_helicase-like"/>
</dbReference>
<feature type="domain" description="DUF6570" evidence="5">
    <location>
        <begin position="723"/>
        <end position="854"/>
    </location>
</feature>
<keyword evidence="1" id="KW-0547">Nucleotide-binding</keyword>
<evidence type="ECO:0000256" key="2">
    <source>
        <dbReference type="SAM" id="MobiDB-lite"/>
    </source>
</evidence>
<feature type="compositionally biased region" description="Basic and acidic residues" evidence="2">
    <location>
        <begin position="15"/>
        <end position="29"/>
    </location>
</feature>
<feature type="region of interest" description="Disordered" evidence="2">
    <location>
        <begin position="15"/>
        <end position="35"/>
    </location>
</feature>
<dbReference type="InterPro" id="IPR010285">
    <property type="entry name" value="DNA_helicase_pif1-like_DEAD"/>
</dbReference>
<evidence type="ECO:0000313" key="7">
    <source>
        <dbReference type="WBParaSite" id="PSAMB.scaffold3260size19031.g20889.t1"/>
    </source>
</evidence>
<keyword evidence="1" id="KW-0378">Hydrolase</keyword>
<accession>A0A914W6I5</accession>
<feature type="compositionally biased region" description="Basic and acidic residues" evidence="2">
    <location>
        <begin position="146"/>
        <end position="168"/>
    </location>
</feature>
<dbReference type="GO" id="GO:0006310">
    <property type="term" value="P:DNA recombination"/>
    <property type="evidence" value="ECO:0007669"/>
    <property type="project" value="UniProtKB-KW"/>
</dbReference>
<dbReference type="Pfam" id="PF20209">
    <property type="entry name" value="DUF6570"/>
    <property type="match status" value="1"/>
</dbReference>
<dbReference type="PANTHER" id="PTHR47642:SF5">
    <property type="entry name" value="ATP-DEPENDENT DNA HELICASE"/>
    <property type="match status" value="1"/>
</dbReference>
<evidence type="ECO:0000259" key="4">
    <source>
        <dbReference type="Pfam" id="PF14214"/>
    </source>
</evidence>
<feature type="region of interest" description="Disordered" evidence="2">
    <location>
        <begin position="76"/>
        <end position="259"/>
    </location>
</feature>
<feature type="domain" description="DNA helicase Pif1-like DEAD-box helicase" evidence="3">
    <location>
        <begin position="1907"/>
        <end position="2131"/>
    </location>
</feature>
<dbReference type="InterPro" id="IPR046700">
    <property type="entry name" value="DUF6570"/>
</dbReference>
<dbReference type="GO" id="GO:0043139">
    <property type="term" value="F:5'-3' DNA helicase activity"/>
    <property type="evidence" value="ECO:0007669"/>
    <property type="project" value="UniProtKB-EC"/>
</dbReference>
<dbReference type="SUPFAM" id="SSF52540">
    <property type="entry name" value="P-loop containing nucleoside triphosphate hydrolases"/>
    <property type="match status" value="1"/>
</dbReference>
<feature type="compositionally biased region" description="Polar residues" evidence="2">
    <location>
        <begin position="215"/>
        <end position="225"/>
    </location>
</feature>
<keyword evidence="6" id="KW-1185">Reference proteome</keyword>
<evidence type="ECO:0000259" key="3">
    <source>
        <dbReference type="Pfam" id="PF05970"/>
    </source>
</evidence>
<evidence type="ECO:0000259" key="5">
    <source>
        <dbReference type="Pfam" id="PF20209"/>
    </source>
</evidence>
<comment type="cofactor">
    <cofactor evidence="1">
        <name>Mg(2+)</name>
        <dbReference type="ChEBI" id="CHEBI:18420"/>
    </cofactor>
</comment>
<feature type="domain" description="Helitron helicase-like" evidence="4">
    <location>
        <begin position="1251"/>
        <end position="1441"/>
    </location>
</feature>
<dbReference type="GO" id="GO:0000723">
    <property type="term" value="P:telomere maintenance"/>
    <property type="evidence" value="ECO:0007669"/>
    <property type="project" value="InterPro"/>
</dbReference>
<dbReference type="Pfam" id="PF14214">
    <property type="entry name" value="Helitron_like_N"/>
    <property type="match status" value="1"/>
</dbReference>
<sequence length="2221" mass="256557">MRFKERHVKVRRTVEEKELQREKRKEYREKKQRQRAAPVDLIVVEDLNLTPPLQIAAVTPFRQNVIEQHEEIADMVVTADQPQPRRLRRRKDVHPPPEKRKAPMADKDGEDEIITLPNPDKRSPQKQLTPSTAGRRRARVQKQLKRLQETPTRKRRRLEQNLSRERQRVLSLTPKSAEDRRRQRARNKRRRLAERSPTSAKRDRQHWDALRRQRLQQYSSKQRQLAANRKYAEKQRARKSYEAEGSDHPRRSARVRSNRCQTAVVKADSSRRRTNTEYWRSKYRLLRKKRVFGLTENYLAQFNLKRRQKTKARKRMAERKMARLYSTADEMRRVVQSDLHVMLQRFYKNNVLPASESVIDVENEVERARKLAELYGGRLQFHTRTHELFGIDFGQFIFRPIAEIVADIKAELKERDAVDEPDTQDGDTTDDILGSLIAKLGEGFFFDQVVDLIDDEQNGAAAADQEANEHQATIDFTNEPAIIGVSVANPEADRDAGKAETWARRCSADCIIPAQWATRLHAGFLRIDPGGTAEDICRAMDEFERCARCSSEKRCDVGSLDKCTNTLNLLCITMVHFQHLRTVLRRYYELRQSFVWLRSVDKAVEDGDVVVLTELINKPNLHKNLRSRIAESVEREEKSLHSEDAILRNDHYRSMIDAFEEAIRNFRAYPCEVCRLLHRKKELRLVTVTNFIRTLLPPTCTKKTIKICLPCKARAAPGKGKKPSMPPLAAKNGMDVDEIPPELQGLNWVEMILIQLVKPFQTVIKLKPYGHHNVDLVRASRGLCTHFPMPLQGTIDHTLSTLPSTEGLKILVDSLPTKEHKSYRTPVDVPRVVAALVWLKEHNPLYKSITIDHNPNFDNVVEEVEDSGDCPPASRKRSTANIVSDKLPPTAVIDLIDVCELNGADDSPVVEYWISEDQVQDQPCQLRIPMTSRICVLGESGDGRLDDYIINGAQQILAVQFRQTFAGWASTLGRFVNRSRFIRCIAAGQDGVQILHVPGHWITTCVFNGIVYLFDSLLANGSDVDEQLRQVYHHLALDGSLIVRTVSCQQQLDSQLCGVMAIAFAVEVASYGPRAAMRVQFVQHRMRRWLAECLEEKQFQPCPRQEGLLPALWTERLLHIATPVPCLIRLLADAQHEQRAHLAANGAEQEQPDSDEEYAELGAVTPEEQGYLLTQTVDLDVNIAHYGVQDQFDQLPKETDAELYQMRRVEGEPVRESDELLLDVKSYPTLFPKGRFGRNHPRDPKVQPAMYIRSRFRHEDPRFRRDQQFIFTTIHLMDVLTVQRGIYTTLRTADLPNDLTAGSVRQLLEQRDVVAERSLQSIFANCRGSAQYWSRQTAHLMAMDANAGPATFFLTLSCKEYQWDDVREALVLLNDDLPAINQLRQGLLCLKDPMTVSNQFYDRFRALMRLVILDKNGPFGEVVYYFWRIEYQARGAPHIHMKLWTKGAPVIGKASEEEVIQFIEKAVTCRLPSSISSPTLYRLVIDNQLHSCRPYCQRKDKNSKSGWRCKFGFPRPVQLETTLNEVTRANRRKNGRVEKLHYLRRDSKERFINDYNGLLLYIWRSNVDVQFIGEITMVINRYITKYTTKGEKARTAELWNAVNKSKSLHGQLLSLALRLFRSREVGHYEACDKVSRHPLHKSNVKIDFLNTNKKGMRQRRLVSKKELDSMDDASKDFVKNNFVDTYYPQRPAEVEDKSMFYMFTWYNYQSKMPNDKKESNLTLPNGLGYFVKRLKERWIRTYMPTPNSTETTEDYFRRLLMMFLPWRDEDTLRGSWNSFQEAYEASADAVRAEAGNYISQCQRVNETTEMIKRLREEREAAASKPVEPDDELSAIYANDFDGPTERIVDAHDLQHRVNKLNQAQRQIFDEAIEFITHQERHDKRECTCDDLRPPLFWFISGLRVDKLNQAQRQIFDEAIEFITHQERHDKRECTCDDLRPPLFWFISGVAGTGKSFLIECLADAVTQLFPDHQGCSAVAIGAPTGVAAFNINGQTLHKLLKLPVQQKDNSNQRYKSLDRDDQMIFKQSYRNLRLLIIDEVSMISNICLLQVHSRLNEIFRDPTDPAIFGGVSTIFFGDLLQLDPVEEDCVFWTVAQTSMSHKFGNVLADFNLWENVAYLELIENMRQRDDLAYSQMLDRIRIGSPTQADIDALNERRLERVLNIDPRTSEKNRLDMAVKLFQRLREEYDAGETTCQSQPVALFPRNSKVDAFNVAMVKLLG</sequence>
<feature type="compositionally biased region" description="Basic and acidic residues" evidence="2">
    <location>
        <begin position="230"/>
        <end position="250"/>
    </location>
</feature>
<dbReference type="WBParaSite" id="PSAMB.scaffold3260size19031.g20889.t1">
    <property type="protein sequence ID" value="PSAMB.scaffold3260size19031.g20889.t1"/>
    <property type="gene ID" value="PSAMB.scaffold3260size19031.g20889"/>
</dbReference>
<dbReference type="GO" id="GO:0006281">
    <property type="term" value="P:DNA repair"/>
    <property type="evidence" value="ECO:0007669"/>
    <property type="project" value="UniProtKB-KW"/>
</dbReference>
<dbReference type="GO" id="GO:0016787">
    <property type="term" value="F:hydrolase activity"/>
    <property type="evidence" value="ECO:0007669"/>
    <property type="project" value="UniProtKB-KW"/>
</dbReference>
<feature type="compositionally biased region" description="Basic residues" evidence="2">
    <location>
        <begin position="182"/>
        <end position="192"/>
    </location>
</feature>
<keyword evidence="1" id="KW-0233">DNA recombination</keyword>
<dbReference type="Proteomes" id="UP000887566">
    <property type="component" value="Unplaced"/>
</dbReference>